<name>A0ACC1L2X4_9FUNG</name>
<accession>A0ACC1L2X4</accession>
<keyword evidence="2" id="KW-1185">Reference proteome</keyword>
<comment type="caution">
    <text evidence="1">The sequence shown here is derived from an EMBL/GenBank/DDBJ whole genome shotgun (WGS) entry which is preliminary data.</text>
</comment>
<organism evidence="1 2">
    <name type="scientific">Coemansia helicoidea</name>
    <dbReference type="NCBI Taxonomy" id="1286919"/>
    <lineage>
        <taxon>Eukaryota</taxon>
        <taxon>Fungi</taxon>
        <taxon>Fungi incertae sedis</taxon>
        <taxon>Zoopagomycota</taxon>
        <taxon>Kickxellomycotina</taxon>
        <taxon>Kickxellomycetes</taxon>
        <taxon>Kickxellales</taxon>
        <taxon>Kickxellaceae</taxon>
        <taxon>Coemansia</taxon>
    </lineage>
</organism>
<proteinExistence type="predicted"/>
<sequence>MHFLGRIRVGALAQRGRAFSQIAVPAQEYRAAIGLELHVQLQAREKLFSAASANWDDKPNTNVWAVDAGLPGALPRLNPECVALAARAVLALDGQVQRRSAFDRKHYFYADQPLGYQITQQQHPIGRGGFLELGPGDGLAHTRRVRIRQLQLEQDTAKSIHGVDPEYVLVDLNRAGVALVEIVSEPDVDTAGEAVAYVRKMQALLRHTGVSKCNMEEGSLRCDVNVSVYRAGADRLSGTRCELKNLNSLRAIQGAVNAEIARQVALVGRGEAVAQETRGYNASAGETFLMRSKEAAPDYRYMPEPDVPELRISDDWIARVRSGLPETPEAALARVAAQYGLARETVLTLLGEPGCLAFFEEVARGCSARLVASWITSEVFGQLAYRAQRLAESPLTAGQLAGILDALQRDAVTPAQAKQLLIAFMDGETRTVDALVAAHGWEVISDDAQLRRLADQLLDAHPKEVAGYLVKGQARRLNFFVGKLMQATKGQAKPQVASQIVKDALDARRDRLA</sequence>
<gene>
    <name evidence="1" type="ORF">H4R21_003393</name>
</gene>
<dbReference type="Proteomes" id="UP001140087">
    <property type="component" value="Unassembled WGS sequence"/>
</dbReference>
<dbReference type="EMBL" id="JANBUN010001059">
    <property type="protein sequence ID" value="KAJ2799883.1"/>
    <property type="molecule type" value="Genomic_DNA"/>
</dbReference>
<reference evidence="1" key="1">
    <citation type="submission" date="2022-07" db="EMBL/GenBank/DDBJ databases">
        <title>Phylogenomic reconstructions and comparative analyses of Kickxellomycotina fungi.</title>
        <authorList>
            <person name="Reynolds N.K."/>
            <person name="Stajich J.E."/>
            <person name="Barry K."/>
            <person name="Grigoriev I.V."/>
            <person name="Crous P."/>
            <person name="Smith M.E."/>
        </authorList>
    </citation>
    <scope>NUCLEOTIDE SEQUENCE</scope>
    <source>
        <strain evidence="1">BCRC 34780</strain>
    </source>
</reference>
<evidence type="ECO:0000313" key="2">
    <source>
        <dbReference type="Proteomes" id="UP001140087"/>
    </source>
</evidence>
<protein>
    <submittedName>
        <fullName evidence="1">Uncharacterized protein</fullName>
    </submittedName>
</protein>
<evidence type="ECO:0000313" key="1">
    <source>
        <dbReference type="EMBL" id="KAJ2799883.1"/>
    </source>
</evidence>